<keyword evidence="3" id="KW-0812">Transmembrane</keyword>
<feature type="transmembrane region" description="Helical" evidence="3">
    <location>
        <begin position="569"/>
        <end position="588"/>
    </location>
</feature>
<feature type="domain" description="Phage tail tape measure protein" evidence="4">
    <location>
        <begin position="217"/>
        <end position="444"/>
    </location>
</feature>
<feature type="transmembrane region" description="Helical" evidence="3">
    <location>
        <begin position="541"/>
        <end position="563"/>
    </location>
</feature>
<dbReference type="NCBIfam" id="TIGR01760">
    <property type="entry name" value="tape_meas_TP901"/>
    <property type="match status" value="1"/>
</dbReference>
<evidence type="ECO:0000256" key="2">
    <source>
        <dbReference type="SAM" id="Coils"/>
    </source>
</evidence>
<reference evidence="5" key="1">
    <citation type="journal article" date="2020" name="J. ISSAAS">
        <title>Lactobacilli and other gastrointestinal microbiota of Peromyscus leucopus, reservoir host for agents of Lyme disease and other zoonoses in North America.</title>
        <authorList>
            <person name="Milovic A."/>
            <person name="Bassam K."/>
            <person name="Shao H."/>
            <person name="Chatzistamou I."/>
            <person name="Tufts D.M."/>
            <person name="Diuk-Wasser M."/>
            <person name="Barbour A.G."/>
        </authorList>
    </citation>
    <scope>NUCLEOTIDE SEQUENCE</scope>
    <source>
        <strain evidence="5">LL90</strain>
    </source>
</reference>
<keyword evidence="2" id="KW-0175">Coiled coil</keyword>
<keyword evidence="3" id="KW-0472">Membrane</keyword>
<gene>
    <name evidence="5" type="ORF">PlAlph_3320</name>
</gene>
<dbReference type="EMBL" id="MN990730">
    <property type="protein sequence ID" value="QIM10440.1"/>
    <property type="molecule type" value="Genomic_DNA"/>
</dbReference>
<dbReference type="Pfam" id="PF10145">
    <property type="entry name" value="PhageMin_Tail"/>
    <property type="match status" value="1"/>
</dbReference>
<accession>A0A6G8F2C0</accession>
<dbReference type="PANTHER" id="PTHR37813">
    <property type="entry name" value="FELS-2 PROPHAGE PROTEIN"/>
    <property type="match status" value="1"/>
</dbReference>
<organism evidence="5">
    <name type="scientific">uncultured Alphaproteobacteria bacterium</name>
    <dbReference type="NCBI Taxonomy" id="91750"/>
    <lineage>
        <taxon>Bacteria</taxon>
        <taxon>Pseudomonadati</taxon>
        <taxon>Pseudomonadota</taxon>
        <taxon>Alphaproteobacteria</taxon>
        <taxon>environmental samples</taxon>
    </lineage>
</organism>
<keyword evidence="3" id="KW-1133">Transmembrane helix</keyword>
<dbReference type="InterPro" id="IPR010090">
    <property type="entry name" value="Phage_tape_meas"/>
</dbReference>
<protein>
    <recommendedName>
        <fullName evidence="4">Phage tail tape measure protein domain-containing protein</fullName>
    </recommendedName>
</protein>
<dbReference type="PANTHER" id="PTHR37813:SF1">
    <property type="entry name" value="FELS-2 PROPHAGE PROTEIN"/>
    <property type="match status" value="1"/>
</dbReference>
<dbReference type="AlphaFoldDB" id="A0A6G8F2C0"/>
<feature type="coiled-coil region" evidence="2">
    <location>
        <begin position="138"/>
        <end position="165"/>
    </location>
</feature>
<evidence type="ECO:0000256" key="3">
    <source>
        <dbReference type="SAM" id="Phobius"/>
    </source>
</evidence>
<keyword evidence="1" id="KW-1188">Viral release from host cell</keyword>
<feature type="coiled-coil region" evidence="2">
    <location>
        <begin position="51"/>
        <end position="78"/>
    </location>
</feature>
<proteinExistence type="predicted"/>
<evidence type="ECO:0000313" key="5">
    <source>
        <dbReference type="EMBL" id="QIM10440.1"/>
    </source>
</evidence>
<feature type="transmembrane region" description="Helical" evidence="3">
    <location>
        <begin position="608"/>
        <end position="627"/>
    </location>
</feature>
<dbReference type="Gene3D" id="1.20.120.330">
    <property type="entry name" value="Nucleotidyltransferases domain 2"/>
    <property type="match status" value="1"/>
</dbReference>
<evidence type="ECO:0000256" key="1">
    <source>
        <dbReference type="ARBA" id="ARBA00022612"/>
    </source>
</evidence>
<feature type="transmembrane region" description="Helical" evidence="3">
    <location>
        <begin position="633"/>
        <end position="652"/>
    </location>
</feature>
<name>A0A6G8F2C0_9PROT</name>
<sequence>MADTRAAVSISIGAKLGSTFKNSFTTADKQLSKLGATIKSVEGKVAQIEAYKQQSRALNQVGQTYKEARERLNRFKQELNTVTPPTKNLSQSIEKAERDFSKAKTTFQTVGHQTREMGSALRQAGIDTRNLSAETSSLNRSLNTLRRQQQQIQNIENSKAANKTKRTDLRGQMFDAVALGSTMYGALKPAVDFEYAMAKVGAITNEAADSEGFKKLSDKARELGRTTQYTSAQAAEAMQFLGMAGFNTEQILKASPAALNLAIAGNMDLGRTADIASNILTGFNLKAEDTTRVADVLAQTSRTTNVNVEMLGETMKYAAPAAAAVGGTLEETAALAGVLGDAGIQATMSGTMLRAAYLRLAAPVGKGAKALEKMRKELHLTAEEMPDVAKQAAFTQAHLKQMGVKIFDDKGNMRSMIDIFKDMGAVLKDASDQEKLSTVKAVFGDRASAGALAIFNHIQTGRLDEVLTKVKNADGAAQQMAERMQNTTIGAYKEFLSAAESIAISFGSVLLPRLAEIMRYGAGWANKLSTLTEQHPQLSKAIGYTVIGLISLKISAIAVGYAFTFVQGAWLSAASVALKLKTFLGFLWTQMLKNKAIASASGFKQFGMTLWTLVKGAIPAAVTGVKLLGRALLLNPIGLAITTIAVGAFLIIKYWEPIKAFFVNLWDGISAGAQKVWEKIKKVTEPIAKLKQAVGNVWNKLFGSDDDPKAAPAIAHQPEVGLAVAADIGKNVDPLNSKVKTAIANDNSARTTVHNNITVNAAKGMDEAALAREVSRVIDERERQIASRKRALNYG</sequence>
<evidence type="ECO:0000259" key="4">
    <source>
        <dbReference type="Pfam" id="PF10145"/>
    </source>
</evidence>